<evidence type="ECO:0000259" key="1">
    <source>
        <dbReference type="Pfam" id="PF01636"/>
    </source>
</evidence>
<dbReference type="InterPro" id="IPR011009">
    <property type="entry name" value="Kinase-like_dom_sf"/>
</dbReference>
<dbReference type="Pfam" id="PF01636">
    <property type="entry name" value="APH"/>
    <property type="match status" value="1"/>
</dbReference>
<dbReference type="Gene3D" id="3.90.1200.10">
    <property type="match status" value="1"/>
</dbReference>
<comment type="caution">
    <text evidence="2">The sequence shown here is derived from an EMBL/GenBank/DDBJ whole genome shotgun (WGS) entry which is preliminary data.</text>
</comment>
<keyword evidence="3" id="KW-1185">Reference proteome</keyword>
<protein>
    <submittedName>
        <fullName evidence="2">Aminoglycoside phosphotransferase family protein</fullName>
    </submittedName>
</protein>
<evidence type="ECO:0000313" key="3">
    <source>
        <dbReference type="Proteomes" id="UP001501303"/>
    </source>
</evidence>
<gene>
    <name evidence="2" type="ORF">GCM10009716_13620</name>
</gene>
<evidence type="ECO:0000313" key="2">
    <source>
        <dbReference type="EMBL" id="GAA1904920.1"/>
    </source>
</evidence>
<accession>A0ABN2NY05</accession>
<organism evidence="2 3">
    <name type="scientific">Streptomyces sodiiphilus</name>
    <dbReference type="NCBI Taxonomy" id="226217"/>
    <lineage>
        <taxon>Bacteria</taxon>
        <taxon>Bacillati</taxon>
        <taxon>Actinomycetota</taxon>
        <taxon>Actinomycetes</taxon>
        <taxon>Kitasatosporales</taxon>
        <taxon>Streptomycetaceae</taxon>
        <taxon>Streptomyces</taxon>
    </lineage>
</organism>
<dbReference type="InterPro" id="IPR002575">
    <property type="entry name" value="Aminoglycoside_PTrfase"/>
</dbReference>
<feature type="domain" description="Aminoglycoside phosphotransferase" evidence="1">
    <location>
        <begin position="49"/>
        <end position="265"/>
    </location>
</feature>
<dbReference type="EMBL" id="BAAAMJ010000010">
    <property type="protein sequence ID" value="GAA1904920.1"/>
    <property type="molecule type" value="Genomic_DNA"/>
</dbReference>
<sequence>MTEQPVVPQPDLMTSVNTIGGFQPAHMDEVLRRACAVAGLDATDARVLRGHTNAVVLLDREPVVVKIARRGSPQTDALRTVRFVRWLMEQDFPTAPLHPIAAEQPVVVDGHAVTFWTHLPQPPHPVQAEQLAAPLYALHNLGTPPVELPERDNVTAIRSSITRITDVPTPLIDALSARVDKHAEELPGVQFLHPKTAIQGDPQHRNALHHGNSAVLCDWDTVAWGHREWDLVTIEIHCRRFGYGTEHYRDFAKSYGHDVTTWEGYPTLRDLRELRMITTNARKISHAPESRAEVIRRIEGLIEENTDLRWNIL</sequence>
<dbReference type="Proteomes" id="UP001501303">
    <property type="component" value="Unassembled WGS sequence"/>
</dbReference>
<proteinExistence type="predicted"/>
<dbReference type="SUPFAM" id="SSF56112">
    <property type="entry name" value="Protein kinase-like (PK-like)"/>
    <property type="match status" value="1"/>
</dbReference>
<name>A0ABN2NY05_9ACTN</name>
<reference evidence="2 3" key="1">
    <citation type="journal article" date="2019" name="Int. J. Syst. Evol. Microbiol.">
        <title>The Global Catalogue of Microorganisms (GCM) 10K type strain sequencing project: providing services to taxonomists for standard genome sequencing and annotation.</title>
        <authorList>
            <consortium name="The Broad Institute Genomics Platform"/>
            <consortium name="The Broad Institute Genome Sequencing Center for Infectious Disease"/>
            <person name="Wu L."/>
            <person name="Ma J."/>
        </authorList>
    </citation>
    <scope>NUCLEOTIDE SEQUENCE [LARGE SCALE GENOMIC DNA]</scope>
    <source>
        <strain evidence="2 3">JCM 13581</strain>
    </source>
</reference>